<reference evidence="3 4" key="1">
    <citation type="submission" date="2017-02" db="EMBL/GenBank/DDBJ databases">
        <authorList>
            <person name="Peterson S.W."/>
        </authorList>
    </citation>
    <scope>NUCLEOTIDE SEQUENCE [LARGE SCALE GENOMIC DNA]</scope>
    <source>
        <strain evidence="3 4">M1</strain>
    </source>
</reference>
<name>A0A1T5LWS3_9FIRM</name>
<dbReference type="EMBL" id="FUZT01000008">
    <property type="protein sequence ID" value="SKC80029.1"/>
    <property type="molecule type" value="Genomic_DNA"/>
</dbReference>
<gene>
    <name evidence="3" type="ORF">SAMN02194393_03414</name>
</gene>
<dbReference type="Pfam" id="PF00069">
    <property type="entry name" value="Pkinase"/>
    <property type="match status" value="1"/>
</dbReference>
<dbReference type="Gene3D" id="1.10.510.10">
    <property type="entry name" value="Transferase(Phosphotransferase) domain 1"/>
    <property type="match status" value="1"/>
</dbReference>
<dbReference type="Proteomes" id="UP000190285">
    <property type="component" value="Unassembled WGS sequence"/>
</dbReference>
<evidence type="ECO:0000256" key="1">
    <source>
        <dbReference type="PROSITE-ProRule" id="PRU10141"/>
    </source>
</evidence>
<dbReference type="RefSeq" id="WP_170917472.1">
    <property type="nucleotide sequence ID" value="NZ_FUZT01000008.1"/>
</dbReference>
<sequence length="292" mass="34466">MIKFTIRDGNLFIDKNLLEFKDIVFLEELGYGANAHVFLIYNKVLERKEALKIWTPRIGKNVVDKKRFLSEVRKNSKFFHENIATIYEANTIEEHYYCRMQYVRGITLKSYLDDERDFVIRYIYLEKILRILSDVYDAGYFHGDIHEKNIMINTQMDEVFLIDFGTSVFSGVEQSHKRDANLLYKLCYKLVPELEKICFIKSSIVERGSQVIKDVMLHVLPVLWSLETLNIKDADSYTLIEQLILPLEIIICEYNFIDINYISDFLKSINLNSNIIKEIKMFHTDINLVSKL</sequence>
<dbReference type="SMART" id="SM00220">
    <property type="entry name" value="S_TKc"/>
    <property type="match status" value="1"/>
</dbReference>
<keyword evidence="4" id="KW-1185">Reference proteome</keyword>
<dbReference type="PROSITE" id="PS00107">
    <property type="entry name" value="PROTEIN_KINASE_ATP"/>
    <property type="match status" value="1"/>
</dbReference>
<feature type="binding site" evidence="1">
    <location>
        <position position="60"/>
    </location>
    <ligand>
        <name>ATP</name>
        <dbReference type="ChEBI" id="CHEBI:30616"/>
    </ligand>
</feature>
<organism evidence="3 4">
    <name type="scientific">Maledivibacter halophilus</name>
    <dbReference type="NCBI Taxonomy" id="36842"/>
    <lineage>
        <taxon>Bacteria</taxon>
        <taxon>Bacillati</taxon>
        <taxon>Bacillota</taxon>
        <taxon>Clostridia</taxon>
        <taxon>Peptostreptococcales</taxon>
        <taxon>Caminicellaceae</taxon>
        <taxon>Maledivibacter</taxon>
    </lineage>
</organism>
<dbReference type="PROSITE" id="PS50011">
    <property type="entry name" value="PROTEIN_KINASE_DOM"/>
    <property type="match status" value="1"/>
</dbReference>
<protein>
    <submittedName>
        <fullName evidence="3">Protein kinase domain-containing protein</fullName>
    </submittedName>
</protein>
<dbReference type="InterPro" id="IPR000719">
    <property type="entry name" value="Prot_kinase_dom"/>
</dbReference>
<keyword evidence="1" id="KW-0067">ATP-binding</keyword>
<proteinExistence type="predicted"/>
<dbReference type="AlphaFoldDB" id="A0A1T5LWS3"/>
<accession>A0A1T5LWS3</accession>
<dbReference type="STRING" id="36842.SAMN02194393_03414"/>
<evidence type="ECO:0000313" key="4">
    <source>
        <dbReference type="Proteomes" id="UP000190285"/>
    </source>
</evidence>
<dbReference type="SUPFAM" id="SSF56112">
    <property type="entry name" value="Protein kinase-like (PK-like)"/>
    <property type="match status" value="1"/>
</dbReference>
<evidence type="ECO:0000313" key="3">
    <source>
        <dbReference type="EMBL" id="SKC80029.1"/>
    </source>
</evidence>
<dbReference type="InterPro" id="IPR017441">
    <property type="entry name" value="Protein_kinase_ATP_BS"/>
</dbReference>
<feature type="domain" description="Protein kinase" evidence="2">
    <location>
        <begin position="23"/>
        <end position="292"/>
    </location>
</feature>
<dbReference type="GO" id="GO:0004672">
    <property type="term" value="F:protein kinase activity"/>
    <property type="evidence" value="ECO:0007669"/>
    <property type="project" value="InterPro"/>
</dbReference>
<dbReference type="InterPro" id="IPR011009">
    <property type="entry name" value="Kinase-like_dom_sf"/>
</dbReference>
<evidence type="ECO:0000259" key="2">
    <source>
        <dbReference type="PROSITE" id="PS50011"/>
    </source>
</evidence>
<keyword evidence="3" id="KW-0418">Kinase</keyword>
<dbReference type="Gene3D" id="3.30.200.20">
    <property type="entry name" value="Phosphorylase Kinase, domain 1"/>
    <property type="match status" value="1"/>
</dbReference>
<keyword evidence="3" id="KW-0808">Transferase</keyword>
<dbReference type="GO" id="GO:0005524">
    <property type="term" value="F:ATP binding"/>
    <property type="evidence" value="ECO:0007669"/>
    <property type="project" value="UniProtKB-UniRule"/>
</dbReference>
<keyword evidence="1" id="KW-0547">Nucleotide-binding</keyword>